<dbReference type="Gene3D" id="2.60.120.10">
    <property type="entry name" value="Jelly Rolls"/>
    <property type="match status" value="1"/>
</dbReference>
<name>A0A4R0NCB1_9SPHI</name>
<feature type="domain" description="Cyclic nucleotide-binding" evidence="1">
    <location>
        <begin position="15"/>
        <end position="114"/>
    </location>
</feature>
<dbReference type="EMBL" id="SJSN01000034">
    <property type="protein sequence ID" value="TCC97961.1"/>
    <property type="molecule type" value="Genomic_DNA"/>
</dbReference>
<organism evidence="2 3">
    <name type="scientific">Pedobacter frigidisoli</name>
    <dbReference type="NCBI Taxonomy" id="2530455"/>
    <lineage>
        <taxon>Bacteria</taxon>
        <taxon>Pseudomonadati</taxon>
        <taxon>Bacteroidota</taxon>
        <taxon>Sphingobacteriia</taxon>
        <taxon>Sphingobacteriales</taxon>
        <taxon>Sphingobacteriaceae</taxon>
        <taxon>Pedobacter</taxon>
    </lineage>
</organism>
<dbReference type="SUPFAM" id="SSF51206">
    <property type="entry name" value="cAMP-binding domain-like"/>
    <property type="match status" value="1"/>
</dbReference>
<dbReference type="InterPro" id="IPR014710">
    <property type="entry name" value="RmlC-like_jellyroll"/>
</dbReference>
<dbReference type="InterPro" id="IPR018490">
    <property type="entry name" value="cNMP-bd_dom_sf"/>
</dbReference>
<evidence type="ECO:0000259" key="1">
    <source>
        <dbReference type="PROSITE" id="PS50042"/>
    </source>
</evidence>
<accession>A0A4R0NCB1</accession>
<dbReference type="PROSITE" id="PS50042">
    <property type="entry name" value="CNMP_BINDING_3"/>
    <property type="match status" value="1"/>
</dbReference>
<evidence type="ECO:0000313" key="3">
    <source>
        <dbReference type="Proteomes" id="UP000291485"/>
    </source>
</evidence>
<dbReference type="Proteomes" id="UP000291485">
    <property type="component" value="Unassembled WGS sequence"/>
</dbReference>
<reference evidence="2 3" key="1">
    <citation type="submission" date="2019-02" db="EMBL/GenBank/DDBJ databases">
        <title>Pedobacter sp. RP-3-11 sp. nov., isolated from Arctic soil.</title>
        <authorList>
            <person name="Dahal R.H."/>
        </authorList>
    </citation>
    <scope>NUCLEOTIDE SEQUENCE [LARGE SCALE GENOMIC DNA]</scope>
    <source>
        <strain evidence="2 3">RP-3-11</strain>
    </source>
</reference>
<proteinExistence type="predicted"/>
<dbReference type="AlphaFoldDB" id="A0A4R0NCB1"/>
<protein>
    <submittedName>
        <fullName evidence="2">Crp/Fnr family transcriptional regulator</fullName>
    </submittedName>
</protein>
<dbReference type="Pfam" id="PF00027">
    <property type="entry name" value="cNMP_binding"/>
    <property type="match status" value="1"/>
</dbReference>
<sequence>MFELILANFARHVQLDASETAQLKIVLQQKTVKKHDFLLSQGKICRHIYFVNKGCLRTYYTDREGLQYNISFCPENWWAVDIASFSRQQPAFYAIAALEDTDVLYISFTELEKLYTNIPKLERFFRILTQNGFNLYQHRITSGLSKTAEERYRMFQKQYPGLEQRITQKQVAAYLGITTVFLSRLRKRN</sequence>
<dbReference type="RefSeq" id="WP_131562933.1">
    <property type="nucleotide sequence ID" value="NZ_SJSN01000034.1"/>
</dbReference>
<dbReference type="CDD" id="cd00038">
    <property type="entry name" value="CAP_ED"/>
    <property type="match status" value="1"/>
</dbReference>
<dbReference type="OrthoDB" id="9152304at2"/>
<evidence type="ECO:0000313" key="2">
    <source>
        <dbReference type="EMBL" id="TCC97961.1"/>
    </source>
</evidence>
<gene>
    <name evidence="2" type="ORF">EZ449_21890</name>
</gene>
<keyword evidence="3" id="KW-1185">Reference proteome</keyword>
<comment type="caution">
    <text evidence="2">The sequence shown here is derived from an EMBL/GenBank/DDBJ whole genome shotgun (WGS) entry which is preliminary data.</text>
</comment>
<dbReference type="InterPro" id="IPR000595">
    <property type="entry name" value="cNMP-bd_dom"/>
</dbReference>